<protein>
    <recommendedName>
        <fullName evidence="1">BTB domain-containing protein</fullName>
    </recommendedName>
</protein>
<dbReference type="InterPro" id="IPR011333">
    <property type="entry name" value="SKP1/BTB/POZ_sf"/>
</dbReference>
<reference evidence="2" key="1">
    <citation type="submission" date="2011-04" db="EMBL/GenBank/DDBJ databases">
        <title>Evolution of plant cell wall degrading machinery underlies the functional diversity of forest fungi.</title>
        <authorList>
            <consortium name="US DOE Joint Genome Institute (JGI-PGF)"/>
            <person name="Eastwood D.C."/>
            <person name="Floudas D."/>
            <person name="Binder M."/>
            <person name="Majcherczyk A."/>
            <person name="Schneider P."/>
            <person name="Aerts A."/>
            <person name="Asiegbu F.O."/>
            <person name="Baker S.E."/>
            <person name="Barry K."/>
            <person name="Bendiksby M."/>
            <person name="Blumentritt M."/>
            <person name="Coutinho P.M."/>
            <person name="Cullen D."/>
            <person name="Cullen D."/>
            <person name="Gathman A."/>
            <person name="Goodell B."/>
            <person name="Henrissat B."/>
            <person name="Ihrmark K."/>
            <person name="Kauserud H."/>
            <person name="Kohler A."/>
            <person name="LaButti K."/>
            <person name="Lapidus A."/>
            <person name="Lavin J.L."/>
            <person name="Lee Y.-H."/>
            <person name="Lindquist E."/>
            <person name="Lilly W."/>
            <person name="Lucas S."/>
            <person name="Morin E."/>
            <person name="Murat C."/>
            <person name="Oguiza J.A."/>
            <person name="Park J."/>
            <person name="Pisabarro A.G."/>
            <person name="Riley R."/>
            <person name="Rosling A."/>
            <person name="Salamov A."/>
            <person name="Schmidt O."/>
            <person name="Schmutz J."/>
            <person name="Skrede I."/>
            <person name="Stenlid J."/>
            <person name="Wiebenga A."/>
            <person name="Xie X."/>
            <person name="Kues U."/>
            <person name="Hibbett D.S."/>
            <person name="Hoffmeister D."/>
            <person name="Hogberg N."/>
            <person name="Martin F."/>
            <person name="Grigoriev I.V."/>
            <person name="Watkinson S.C."/>
        </authorList>
    </citation>
    <scope>NUCLEOTIDE SEQUENCE</scope>
    <source>
        <strain evidence="2">S7.9</strain>
    </source>
</reference>
<dbReference type="HOGENOM" id="CLU_052397_0_0_1"/>
<name>F8P354_SERL9</name>
<dbReference type="PROSITE" id="PS50097">
    <property type="entry name" value="BTB"/>
    <property type="match status" value="1"/>
</dbReference>
<proteinExistence type="predicted"/>
<sequence>MHTARAPFNTAKADIVIRSSDNVYFRVFRCLLALASPFFDAMFDLPRPLTEIPDYETYDGLEVIPMTEGSRTIDMMLRFCYPVPSVGSPRLDNLTDIENLLEAAIKYSMDGIEKKASEALISRHLLEKEPLRVFAIAYRYRLEREARIAARYTLHKSPFPLDSPELRYIPPQDRLKLAEYRKKSSAAIRYLTTSLEWIKRSETHQFYEWWTSCCQCRSKCDVRYLLHSTYAREWWAEYMEESTTALQERPCGQVVSEPLTKALERANECPACRRRAYTQMMEFTTRFADEIEKTITEVSGCFHPS</sequence>
<dbReference type="SMART" id="SM00225">
    <property type="entry name" value="BTB"/>
    <property type="match status" value="1"/>
</dbReference>
<evidence type="ECO:0000259" key="1">
    <source>
        <dbReference type="PROSITE" id="PS50097"/>
    </source>
</evidence>
<evidence type="ECO:0000313" key="2">
    <source>
        <dbReference type="EMBL" id="EGO22585.1"/>
    </source>
</evidence>
<dbReference type="InterPro" id="IPR000210">
    <property type="entry name" value="BTB/POZ_dom"/>
</dbReference>
<dbReference type="Gene3D" id="3.30.710.10">
    <property type="entry name" value="Potassium Channel Kv1.1, Chain A"/>
    <property type="match status" value="1"/>
</dbReference>
<dbReference type="EMBL" id="GL945437">
    <property type="protein sequence ID" value="EGO22585.1"/>
    <property type="molecule type" value="Genomic_DNA"/>
</dbReference>
<dbReference type="Pfam" id="PF00651">
    <property type="entry name" value="BTB"/>
    <property type="match status" value="1"/>
</dbReference>
<dbReference type="Proteomes" id="UP000008064">
    <property type="component" value="Unassembled WGS sequence"/>
</dbReference>
<gene>
    <name evidence="2" type="ORF">SERLADRAFT_440602</name>
</gene>
<dbReference type="GeneID" id="18815396"/>
<organism>
    <name type="scientific">Serpula lacrymans var. lacrymans (strain S7.9)</name>
    <name type="common">Dry rot fungus</name>
    <dbReference type="NCBI Taxonomy" id="578457"/>
    <lineage>
        <taxon>Eukaryota</taxon>
        <taxon>Fungi</taxon>
        <taxon>Dikarya</taxon>
        <taxon>Basidiomycota</taxon>
        <taxon>Agaricomycotina</taxon>
        <taxon>Agaricomycetes</taxon>
        <taxon>Agaricomycetidae</taxon>
        <taxon>Boletales</taxon>
        <taxon>Coniophorineae</taxon>
        <taxon>Serpulaceae</taxon>
        <taxon>Serpula</taxon>
    </lineage>
</organism>
<dbReference type="OrthoDB" id="6359816at2759"/>
<dbReference type="RefSeq" id="XP_007321123.1">
    <property type="nucleotide sequence ID" value="XM_007321061.1"/>
</dbReference>
<dbReference type="SUPFAM" id="SSF54695">
    <property type="entry name" value="POZ domain"/>
    <property type="match status" value="1"/>
</dbReference>
<feature type="domain" description="BTB" evidence="1">
    <location>
        <begin position="13"/>
        <end position="81"/>
    </location>
</feature>
<dbReference type="KEGG" id="sla:SERLADRAFT_440602"/>
<dbReference type="AlphaFoldDB" id="F8P354"/>
<accession>F8P354</accession>